<organism evidence="2 3">
    <name type="scientific">Exidia glandulosa HHB12029</name>
    <dbReference type="NCBI Taxonomy" id="1314781"/>
    <lineage>
        <taxon>Eukaryota</taxon>
        <taxon>Fungi</taxon>
        <taxon>Dikarya</taxon>
        <taxon>Basidiomycota</taxon>
        <taxon>Agaricomycotina</taxon>
        <taxon>Agaricomycetes</taxon>
        <taxon>Auriculariales</taxon>
        <taxon>Exidiaceae</taxon>
        <taxon>Exidia</taxon>
    </lineage>
</organism>
<proteinExistence type="predicted"/>
<sequence>MSSISAHSTSTFRSPYATPADFDFPRPSTHVFPRRVRPIPVPPAYPTPRTGLPPSSEAGRSPAVLIDYLRDGETMPKIFTKTACLAKLFDFSPNNSARRSVATQENALITQHASSERQQSIPCYVHARPRFAATPFQALKALGKLLLHRAQCVTNLALTRGYGAGT</sequence>
<dbReference type="AlphaFoldDB" id="A0A165C2M5"/>
<dbReference type="EMBL" id="KV426373">
    <property type="protein sequence ID" value="KZV81702.1"/>
    <property type="molecule type" value="Genomic_DNA"/>
</dbReference>
<evidence type="ECO:0000313" key="3">
    <source>
        <dbReference type="Proteomes" id="UP000077266"/>
    </source>
</evidence>
<reference evidence="2 3" key="1">
    <citation type="journal article" date="2016" name="Mol. Biol. Evol.">
        <title>Comparative Genomics of Early-Diverging Mushroom-Forming Fungi Provides Insights into the Origins of Lignocellulose Decay Capabilities.</title>
        <authorList>
            <person name="Nagy L.G."/>
            <person name="Riley R."/>
            <person name="Tritt A."/>
            <person name="Adam C."/>
            <person name="Daum C."/>
            <person name="Floudas D."/>
            <person name="Sun H."/>
            <person name="Yadav J.S."/>
            <person name="Pangilinan J."/>
            <person name="Larsson K.H."/>
            <person name="Matsuura K."/>
            <person name="Barry K."/>
            <person name="Labutti K."/>
            <person name="Kuo R."/>
            <person name="Ohm R.A."/>
            <person name="Bhattacharya S.S."/>
            <person name="Shirouzu T."/>
            <person name="Yoshinaga Y."/>
            <person name="Martin F.M."/>
            <person name="Grigoriev I.V."/>
            <person name="Hibbett D.S."/>
        </authorList>
    </citation>
    <scope>NUCLEOTIDE SEQUENCE [LARGE SCALE GENOMIC DNA]</scope>
    <source>
        <strain evidence="2 3">HHB12029</strain>
    </source>
</reference>
<name>A0A165C2M5_EXIGL</name>
<feature type="region of interest" description="Disordered" evidence="1">
    <location>
        <begin position="32"/>
        <end position="58"/>
    </location>
</feature>
<dbReference type="InParanoid" id="A0A165C2M5"/>
<accession>A0A165C2M5</accession>
<dbReference type="Proteomes" id="UP000077266">
    <property type="component" value="Unassembled WGS sequence"/>
</dbReference>
<protein>
    <submittedName>
        <fullName evidence="2">Uncharacterized protein</fullName>
    </submittedName>
</protein>
<keyword evidence="3" id="KW-1185">Reference proteome</keyword>
<evidence type="ECO:0000313" key="2">
    <source>
        <dbReference type="EMBL" id="KZV81702.1"/>
    </source>
</evidence>
<gene>
    <name evidence="2" type="ORF">EXIGLDRAFT_369091</name>
</gene>
<evidence type="ECO:0000256" key="1">
    <source>
        <dbReference type="SAM" id="MobiDB-lite"/>
    </source>
</evidence>